<comment type="caution">
    <text evidence="4">The sequence shown here is derived from an EMBL/GenBank/DDBJ whole genome shotgun (WGS) entry which is preliminary data.</text>
</comment>
<evidence type="ECO:0000256" key="1">
    <source>
        <dbReference type="SAM" id="MobiDB-lite"/>
    </source>
</evidence>
<dbReference type="NCBIfam" id="NF042915">
    <property type="entry name" value="MAB_1171c_fam"/>
    <property type="match status" value="1"/>
</dbReference>
<feature type="transmembrane region" description="Helical" evidence="2">
    <location>
        <begin position="173"/>
        <end position="195"/>
    </location>
</feature>
<feature type="transmembrane region" description="Helical" evidence="2">
    <location>
        <begin position="207"/>
        <end position="233"/>
    </location>
</feature>
<proteinExistence type="predicted"/>
<feature type="transmembrane region" description="Helical" evidence="2">
    <location>
        <begin position="127"/>
        <end position="149"/>
    </location>
</feature>
<dbReference type="EMBL" id="BAABCQ010000167">
    <property type="protein sequence ID" value="GAA4005008.1"/>
    <property type="molecule type" value="Genomic_DNA"/>
</dbReference>
<feature type="region of interest" description="Disordered" evidence="1">
    <location>
        <begin position="366"/>
        <end position="391"/>
    </location>
</feature>
<protein>
    <recommendedName>
        <fullName evidence="3">DUF6545 domain-containing protein</fullName>
    </recommendedName>
</protein>
<evidence type="ECO:0000256" key="2">
    <source>
        <dbReference type="SAM" id="Phobius"/>
    </source>
</evidence>
<evidence type="ECO:0000313" key="4">
    <source>
        <dbReference type="EMBL" id="GAA4005008.1"/>
    </source>
</evidence>
<keyword evidence="2" id="KW-1133">Transmembrane helix</keyword>
<keyword evidence="2" id="KW-0812">Transmembrane</keyword>
<evidence type="ECO:0000313" key="5">
    <source>
        <dbReference type="Proteomes" id="UP001500034"/>
    </source>
</evidence>
<dbReference type="Proteomes" id="UP001500034">
    <property type="component" value="Unassembled WGS sequence"/>
</dbReference>
<dbReference type="Pfam" id="PF20182">
    <property type="entry name" value="DUF6545"/>
    <property type="match status" value="1"/>
</dbReference>
<feature type="transmembrane region" description="Helical" evidence="2">
    <location>
        <begin position="25"/>
        <end position="42"/>
    </location>
</feature>
<feature type="transmembrane region" description="Helical" evidence="2">
    <location>
        <begin position="245"/>
        <end position="264"/>
    </location>
</feature>
<name>A0ABP7S0Q4_9ACTN</name>
<keyword evidence="5" id="KW-1185">Reference proteome</keyword>
<evidence type="ECO:0000259" key="3">
    <source>
        <dbReference type="Pfam" id="PF20182"/>
    </source>
</evidence>
<accession>A0ABP7S0Q4</accession>
<dbReference type="InterPro" id="IPR050039">
    <property type="entry name" value="MAB_1171c-like"/>
</dbReference>
<dbReference type="InterPro" id="IPR046675">
    <property type="entry name" value="DUF6545"/>
</dbReference>
<gene>
    <name evidence="4" type="ORF">GCM10022384_59330</name>
</gene>
<feature type="transmembrane region" description="Helical" evidence="2">
    <location>
        <begin position="94"/>
        <end position="115"/>
    </location>
</feature>
<reference evidence="5" key="1">
    <citation type="journal article" date="2019" name="Int. J. Syst. Evol. Microbiol.">
        <title>The Global Catalogue of Microorganisms (GCM) 10K type strain sequencing project: providing services to taxonomists for standard genome sequencing and annotation.</title>
        <authorList>
            <consortium name="The Broad Institute Genomics Platform"/>
            <consortium name="The Broad Institute Genome Sequencing Center for Infectious Disease"/>
            <person name="Wu L."/>
            <person name="Ma J."/>
        </authorList>
    </citation>
    <scope>NUCLEOTIDE SEQUENCE [LARGE SCALE GENOMIC DNA]</scope>
    <source>
        <strain evidence="5">JCM 17027</strain>
    </source>
</reference>
<keyword evidence="2" id="KW-0472">Membrane</keyword>
<feature type="domain" description="DUF6545" evidence="3">
    <location>
        <begin position="278"/>
        <end position="376"/>
    </location>
</feature>
<organism evidence="4 5">
    <name type="scientific">Streptomyces marokkonensis</name>
    <dbReference type="NCBI Taxonomy" id="324855"/>
    <lineage>
        <taxon>Bacteria</taxon>
        <taxon>Bacillati</taxon>
        <taxon>Actinomycetota</taxon>
        <taxon>Actinomycetes</taxon>
        <taxon>Kitasatosporales</taxon>
        <taxon>Streptomycetaceae</taxon>
        <taxon>Streptomyces</taxon>
    </lineage>
</organism>
<feature type="transmembrane region" description="Helical" evidence="2">
    <location>
        <begin position="54"/>
        <end position="74"/>
    </location>
</feature>
<sequence>MTADLPATGAAVVSALELPGLLDELYISFWIPAAVLTTALAIKLPTVIRLWRDPLLRAVGGLLILACAVFVFAAPSTIAWTNRVTGVPNISAPWVYSLLTAFCGSCLLLIITWRNGPSDRAAAKRRAVRWVVCVYSGVIVALWTLFALADAPVERLRDLDTYYATTPFMREQILLYLLAHTVAVLITSWLLWNWVRTDGLDAWLRWGLMFLGVGYALNLVFDAAKLTAVAARWTGHEADWLSTDLAPPVACLSAIVIALGFILPHTGQYLRERRLVRLAHRELRPLYHLMRSVGGPRAPFVPRSTPELRLIRRETFIRDALLPLSRHIDEGRRRRSYEAALSLGFTPERAKALAAAVVILEAVADGRQPPPREDGTGEVDSTDLLHDIGATSRALRRPDEIEAVRARAAAPTESART</sequence>